<name>A0A1M6JEF6_9CLOT</name>
<feature type="domain" description="Bacterial Pleckstrin homology" evidence="2">
    <location>
        <begin position="65"/>
        <end position="161"/>
    </location>
</feature>
<organism evidence="3 4">
    <name type="scientific">Hathewaya proteolytica DSM 3090</name>
    <dbReference type="NCBI Taxonomy" id="1121331"/>
    <lineage>
        <taxon>Bacteria</taxon>
        <taxon>Bacillati</taxon>
        <taxon>Bacillota</taxon>
        <taxon>Clostridia</taxon>
        <taxon>Eubacteriales</taxon>
        <taxon>Clostridiaceae</taxon>
        <taxon>Hathewaya</taxon>
    </lineage>
</organism>
<feature type="transmembrane region" description="Helical" evidence="1">
    <location>
        <begin position="268"/>
        <end position="292"/>
    </location>
</feature>
<dbReference type="Pfam" id="PF10882">
    <property type="entry name" value="bPH_5"/>
    <property type="match status" value="1"/>
</dbReference>
<feature type="transmembrane region" description="Helical" evidence="1">
    <location>
        <begin position="12"/>
        <end position="33"/>
    </location>
</feature>
<evidence type="ECO:0000259" key="2">
    <source>
        <dbReference type="Pfam" id="PF10882"/>
    </source>
</evidence>
<keyword evidence="4" id="KW-1185">Reference proteome</keyword>
<gene>
    <name evidence="3" type="ORF">SAMN02745248_00159</name>
</gene>
<keyword evidence="1" id="KW-0472">Membrane</keyword>
<dbReference type="InterPro" id="IPR027783">
    <property type="entry name" value="Bacterial_PH-related"/>
</dbReference>
<keyword evidence="1" id="KW-0812">Transmembrane</keyword>
<feature type="transmembrane region" description="Helical" evidence="1">
    <location>
        <begin position="184"/>
        <end position="207"/>
    </location>
</feature>
<reference evidence="3 4" key="1">
    <citation type="submission" date="2016-11" db="EMBL/GenBank/DDBJ databases">
        <authorList>
            <person name="Jaros S."/>
            <person name="Januszkiewicz K."/>
            <person name="Wedrychowicz H."/>
        </authorList>
    </citation>
    <scope>NUCLEOTIDE SEQUENCE [LARGE SCALE GENOMIC DNA]</scope>
    <source>
        <strain evidence="3 4">DSM 3090</strain>
    </source>
</reference>
<evidence type="ECO:0000313" key="4">
    <source>
        <dbReference type="Proteomes" id="UP000183952"/>
    </source>
</evidence>
<feature type="transmembrane region" description="Helical" evidence="1">
    <location>
        <begin position="235"/>
        <end position="256"/>
    </location>
</feature>
<keyword evidence="1" id="KW-1133">Transmembrane helix</keyword>
<dbReference type="EMBL" id="FRAD01000003">
    <property type="protein sequence ID" value="SHJ45058.1"/>
    <property type="molecule type" value="Genomic_DNA"/>
</dbReference>
<dbReference type="PROSITE" id="PS51257">
    <property type="entry name" value="PROKAR_LIPOPROTEIN"/>
    <property type="match status" value="1"/>
</dbReference>
<dbReference type="STRING" id="1121331.SAMN02745248_00159"/>
<feature type="transmembrane region" description="Helical" evidence="1">
    <location>
        <begin position="45"/>
        <end position="67"/>
    </location>
</feature>
<dbReference type="AlphaFoldDB" id="A0A1M6JEF6"/>
<dbReference type="RefSeq" id="WP_072901234.1">
    <property type="nucleotide sequence ID" value="NZ_FRAD01000003.1"/>
</dbReference>
<dbReference type="Proteomes" id="UP000183952">
    <property type="component" value="Unassembled WGS sequence"/>
</dbReference>
<protein>
    <submittedName>
        <fullName evidence="3">PH domain-containing protein</fullName>
    </submittedName>
</protein>
<evidence type="ECO:0000313" key="3">
    <source>
        <dbReference type="EMBL" id="SHJ45058.1"/>
    </source>
</evidence>
<accession>A0A1M6JEF6</accession>
<sequence length="293" mass="34312">MSRYKSVKNYFPLLVLIVLIIACIIGVYATKYIESYVVTLLIKTGLIVYTIYEIYYIISAVTIVYYVDDRYIYIKSFLNLRNVKVDFNNIRGYDIKQEMGVKLSGFNLGKMAIGRFFTENVGITRMFVTNDKNIMYFLCDDLSYAITPRDMEGMVMELKKHDISIKNQCHHKIKDSNLNRDPKFLIPFAISCIIVVLIVAVPSYLYFYEKLPYTMPLNFSINFAPLEMGTAKQFVFQQMIYGILNLILILCMYFAAQCNDKYYTKARYKYVIISLVTSIIFFIVQCRIIYLYI</sequence>
<proteinExistence type="predicted"/>
<evidence type="ECO:0000256" key="1">
    <source>
        <dbReference type="SAM" id="Phobius"/>
    </source>
</evidence>